<dbReference type="Pfam" id="PF10017">
    <property type="entry name" value="Methyltransf_33"/>
    <property type="match status" value="1"/>
</dbReference>
<proteinExistence type="predicted"/>
<dbReference type="SUPFAM" id="SSF53335">
    <property type="entry name" value="S-adenosyl-L-methionine-dependent methyltransferases"/>
    <property type="match status" value="1"/>
</dbReference>
<protein>
    <submittedName>
        <fullName evidence="4">Dimethylhistidine N-methyltransferase</fullName>
    </submittedName>
</protein>
<reference evidence="5" key="1">
    <citation type="journal article" date="2019" name="Int. J. Syst. Evol. Microbiol.">
        <title>The Global Catalogue of Microorganisms (GCM) 10K type strain sequencing project: providing services to taxonomists for standard genome sequencing and annotation.</title>
        <authorList>
            <consortium name="The Broad Institute Genomics Platform"/>
            <consortium name="The Broad Institute Genome Sequencing Center for Infectious Disease"/>
            <person name="Wu L."/>
            <person name="Ma J."/>
        </authorList>
    </citation>
    <scope>NUCLEOTIDE SEQUENCE [LARGE SCALE GENOMIC DNA]</scope>
    <source>
        <strain evidence="5">CGMCC 1.10832</strain>
    </source>
</reference>
<sequence length="322" mass="36910">MIDSTKTYNKAVADEVLNGLSQKHKSLPSWLFYDEQGDRIFQQIMAMPEYYLTDSELEIFQTNKAAILSVFKGVSAGFNLIEFGAGDGMKTEVLLKYFTGQKANFTYKPVDISASVLEQLTERMRKSVPDLAIEPINKEYFSALEALNVDRENPMIVLFMGANIGNFELNEAEDFVKKIANALRKDDQLMIGFDLKKNPHMILEAYNDKKGITASFNMNLLTRLNSELEADFEPDRFMHYPYYDPQTGTTKSFIVSKEEQSVNFAALNTSFSFKAWEPIHVEFSQKFDEEMIVELATKAGLSVERYFYDEKKYFADVVLKKL</sequence>
<keyword evidence="2" id="KW-0808">Transferase</keyword>
<evidence type="ECO:0000256" key="1">
    <source>
        <dbReference type="ARBA" id="ARBA00022603"/>
    </source>
</evidence>
<evidence type="ECO:0000313" key="4">
    <source>
        <dbReference type="EMBL" id="GGC54162.1"/>
    </source>
</evidence>
<dbReference type="InterPro" id="IPR029063">
    <property type="entry name" value="SAM-dependent_MTases_sf"/>
</dbReference>
<evidence type="ECO:0000259" key="3">
    <source>
        <dbReference type="Pfam" id="PF10017"/>
    </source>
</evidence>
<organism evidence="4 5">
    <name type="scientific">Marivirga lumbricoides</name>
    <dbReference type="NCBI Taxonomy" id="1046115"/>
    <lineage>
        <taxon>Bacteria</taxon>
        <taxon>Pseudomonadati</taxon>
        <taxon>Bacteroidota</taxon>
        <taxon>Cytophagia</taxon>
        <taxon>Cytophagales</taxon>
        <taxon>Marivirgaceae</taxon>
        <taxon>Marivirga</taxon>
    </lineage>
</organism>
<dbReference type="InterPro" id="IPR019257">
    <property type="entry name" value="MeTrfase_dom"/>
</dbReference>
<dbReference type="PANTHER" id="PTHR43397">
    <property type="entry name" value="ERGOTHIONEINE BIOSYNTHESIS PROTEIN 1"/>
    <property type="match status" value="1"/>
</dbReference>
<dbReference type="EMBL" id="BMEC01000019">
    <property type="protein sequence ID" value="GGC54162.1"/>
    <property type="molecule type" value="Genomic_DNA"/>
</dbReference>
<dbReference type="RefSeq" id="WP_188467580.1">
    <property type="nucleotide sequence ID" value="NZ_BAABHU010000019.1"/>
</dbReference>
<dbReference type="InterPro" id="IPR017804">
    <property type="entry name" value="MeTrfase_EgtD-like"/>
</dbReference>
<feature type="domain" description="Histidine-specific methyltransferase SAM-dependent" evidence="3">
    <location>
        <begin position="13"/>
        <end position="320"/>
    </location>
</feature>
<dbReference type="PIRSF" id="PIRSF018005">
    <property type="entry name" value="UCP018005"/>
    <property type="match status" value="1"/>
</dbReference>
<comment type="caution">
    <text evidence="4">The sequence shown here is derived from an EMBL/GenBank/DDBJ whole genome shotgun (WGS) entry which is preliminary data.</text>
</comment>
<evidence type="ECO:0000313" key="5">
    <source>
        <dbReference type="Proteomes" id="UP000636010"/>
    </source>
</evidence>
<keyword evidence="5" id="KW-1185">Reference proteome</keyword>
<name>A0ABQ1N4U4_9BACT</name>
<gene>
    <name evidence="4" type="ORF">GCM10011506_44770</name>
</gene>
<dbReference type="Gene3D" id="3.40.50.150">
    <property type="entry name" value="Vaccinia Virus protein VP39"/>
    <property type="match status" value="1"/>
</dbReference>
<accession>A0ABQ1N4U4</accession>
<dbReference type="PANTHER" id="PTHR43397:SF1">
    <property type="entry name" value="ERGOTHIONEINE BIOSYNTHESIS PROTEIN 1"/>
    <property type="match status" value="1"/>
</dbReference>
<dbReference type="InterPro" id="IPR051128">
    <property type="entry name" value="EgtD_Methyltrsf_superfamily"/>
</dbReference>
<keyword evidence="1" id="KW-0489">Methyltransferase</keyword>
<dbReference type="Proteomes" id="UP000636010">
    <property type="component" value="Unassembled WGS sequence"/>
</dbReference>
<evidence type="ECO:0000256" key="2">
    <source>
        <dbReference type="ARBA" id="ARBA00022679"/>
    </source>
</evidence>